<evidence type="ECO:0000256" key="1">
    <source>
        <dbReference type="SAM" id="MobiDB-lite"/>
    </source>
</evidence>
<gene>
    <name evidence="3" type="ORF">H8S18_08425</name>
</gene>
<dbReference type="InterPro" id="IPR029032">
    <property type="entry name" value="AhpD-like"/>
</dbReference>
<dbReference type="InterPro" id="IPR052512">
    <property type="entry name" value="4CMD/NDH-1_regulator"/>
</dbReference>
<accession>A0ABR7EF26</accession>
<dbReference type="RefSeq" id="WP_186857869.1">
    <property type="nucleotide sequence ID" value="NZ_JACOON010000004.1"/>
</dbReference>
<dbReference type="Gene3D" id="1.20.1290.10">
    <property type="entry name" value="AhpD-like"/>
    <property type="match status" value="1"/>
</dbReference>
<evidence type="ECO:0000259" key="2">
    <source>
        <dbReference type="Pfam" id="PF02627"/>
    </source>
</evidence>
<keyword evidence="4" id="KW-1185">Reference proteome</keyword>
<feature type="compositionally biased region" description="Basic and acidic residues" evidence="1">
    <location>
        <begin position="1"/>
        <end position="13"/>
    </location>
</feature>
<protein>
    <submittedName>
        <fullName evidence="3">Carboxymuconolactone decarboxylase family protein</fullName>
    </submittedName>
</protein>
<dbReference type="PANTHER" id="PTHR33570:SF2">
    <property type="entry name" value="CARBOXYMUCONOLACTONE DECARBOXYLASE-LIKE DOMAIN-CONTAINING PROTEIN"/>
    <property type="match status" value="1"/>
</dbReference>
<sequence length="251" mass="27451">MDRIGKSKQKKEQLFGPGRGVEDTDPEFQQILDRFVFGDVFHYGSLDDQTRELITLAVLTVNGTLPQLRAHTGAALSAGADPAGIREAVYQCAPYIGFPKTLNALGEMNAAFRERGVALPAAPQGTVDEDTRFERGLDVQTQIFGNVIRENHAAAPENQKHIQEYLSAFCFGDFYTRGGLDLKTRELLTLCIVSALGGCENQVRAHVRGNANIGNGKEILISAITHCLPYMGFPRTLNTLSCINEVLPEAE</sequence>
<dbReference type="Pfam" id="PF02627">
    <property type="entry name" value="CMD"/>
    <property type="match status" value="2"/>
</dbReference>
<dbReference type="InterPro" id="IPR003779">
    <property type="entry name" value="CMD-like"/>
</dbReference>
<reference evidence="3 4" key="1">
    <citation type="submission" date="2020-08" db="EMBL/GenBank/DDBJ databases">
        <title>Genome public.</title>
        <authorList>
            <person name="Liu C."/>
            <person name="Sun Q."/>
        </authorList>
    </citation>
    <scope>NUCLEOTIDE SEQUENCE [LARGE SCALE GENOMIC DNA]</scope>
    <source>
        <strain evidence="3 4">NSJ-35</strain>
    </source>
</reference>
<organism evidence="3 4">
    <name type="scientific">Christensenella tenuis</name>
    <dbReference type="NCBI Taxonomy" id="2763033"/>
    <lineage>
        <taxon>Bacteria</taxon>
        <taxon>Bacillati</taxon>
        <taxon>Bacillota</taxon>
        <taxon>Clostridia</taxon>
        <taxon>Christensenellales</taxon>
        <taxon>Christensenellaceae</taxon>
        <taxon>Christensenella</taxon>
    </lineage>
</organism>
<comment type="caution">
    <text evidence="3">The sequence shown here is derived from an EMBL/GenBank/DDBJ whole genome shotgun (WGS) entry which is preliminary data.</text>
</comment>
<proteinExistence type="predicted"/>
<name>A0ABR7EF26_9FIRM</name>
<evidence type="ECO:0000313" key="3">
    <source>
        <dbReference type="EMBL" id="MBC5648360.1"/>
    </source>
</evidence>
<evidence type="ECO:0000313" key="4">
    <source>
        <dbReference type="Proteomes" id="UP000606889"/>
    </source>
</evidence>
<dbReference type="Proteomes" id="UP000606889">
    <property type="component" value="Unassembled WGS sequence"/>
</dbReference>
<feature type="region of interest" description="Disordered" evidence="1">
    <location>
        <begin position="1"/>
        <end position="24"/>
    </location>
</feature>
<dbReference type="PANTHER" id="PTHR33570">
    <property type="entry name" value="4-CARBOXYMUCONOLACTONE DECARBOXYLASE FAMILY PROTEIN"/>
    <property type="match status" value="1"/>
</dbReference>
<dbReference type="EMBL" id="JACOON010000004">
    <property type="protein sequence ID" value="MBC5648360.1"/>
    <property type="molecule type" value="Genomic_DNA"/>
</dbReference>
<dbReference type="SUPFAM" id="SSF69118">
    <property type="entry name" value="AhpD-like"/>
    <property type="match status" value="1"/>
</dbReference>
<feature type="domain" description="Carboxymuconolactone decarboxylase-like" evidence="2">
    <location>
        <begin position="26"/>
        <end position="106"/>
    </location>
</feature>
<feature type="domain" description="Carboxymuconolactone decarboxylase-like" evidence="2">
    <location>
        <begin position="162"/>
        <end position="242"/>
    </location>
</feature>